<feature type="repeat" description="ANK" evidence="3">
    <location>
        <begin position="395"/>
        <end position="427"/>
    </location>
</feature>
<feature type="repeat" description="ANK" evidence="3">
    <location>
        <begin position="428"/>
        <end position="453"/>
    </location>
</feature>
<dbReference type="InterPro" id="IPR036770">
    <property type="entry name" value="Ankyrin_rpt-contain_sf"/>
</dbReference>
<evidence type="ECO:0000256" key="3">
    <source>
        <dbReference type="PROSITE-ProRule" id="PRU00023"/>
    </source>
</evidence>
<dbReference type="SUPFAM" id="SSF49354">
    <property type="entry name" value="PapD-like"/>
    <property type="match status" value="1"/>
</dbReference>
<sequence>MEKLVELSDHEILIDFILHSKCRTTIRLKSLIYNAPLAFKVQTSSPHKFLVNPPSGLIPPLSSAAFQIVLKPQPHLPATFPRSPSDRFLLKTAAAPDLSPDSPDSTQCDLVNRWFSSAPQRRTFDVKLKVYFVGPFLLAHAVGAGDFEAVRSIIKRHRTVLSELPAREAESLYRVSTQSPDIMGLLLEAGLKVDVRPEIFDDVRCASRGWTDLHVAAAFDRTEEVERLIEGTRVLDCGDKEGRTPLQLAAGKGNMGSAEVLLRAGASVDARSKDGRTAVFRAAENGDLRMVEMLLGAGADPTIGDVDRCCSAIDVARDKGHTDIVKVLERGEAVLHAARRGELDVLETLLEKGASINSRDHYGLTPLHVAAIKGNKDAVTKLVEFGADVDCRDAEGHTPLHLAVQGGSVEVVEILLVRGASVNARTKKGATPLYIARLMEYEDITRLLVEKGAVSVVYSTASLSPSKCK</sequence>
<dbReference type="PROSITE" id="PS50297">
    <property type="entry name" value="ANK_REP_REGION"/>
    <property type="match status" value="6"/>
</dbReference>
<dbReference type="InterPro" id="IPR002110">
    <property type="entry name" value="Ankyrin_rpt"/>
</dbReference>
<evidence type="ECO:0000313" key="6">
    <source>
        <dbReference type="Proteomes" id="UP000653305"/>
    </source>
</evidence>
<feature type="repeat" description="ANK" evidence="3">
    <location>
        <begin position="241"/>
        <end position="273"/>
    </location>
</feature>
<feature type="repeat" description="ANK" evidence="3">
    <location>
        <begin position="329"/>
        <end position="361"/>
    </location>
</feature>
<keyword evidence="6" id="KW-1185">Reference proteome</keyword>
<reference evidence="5" key="1">
    <citation type="submission" date="2020-07" db="EMBL/GenBank/DDBJ databases">
        <title>Ethylene signaling mediates host invasion by parasitic plants.</title>
        <authorList>
            <person name="Yoshida S."/>
        </authorList>
    </citation>
    <scope>NUCLEOTIDE SEQUENCE</scope>
    <source>
        <strain evidence="5">Okayama</strain>
    </source>
</reference>
<keyword evidence="1" id="KW-0677">Repeat</keyword>
<dbReference type="InterPro" id="IPR008962">
    <property type="entry name" value="PapD-like_sf"/>
</dbReference>
<dbReference type="Gene3D" id="1.25.40.20">
    <property type="entry name" value="Ankyrin repeat-containing domain"/>
    <property type="match status" value="2"/>
</dbReference>
<dbReference type="GO" id="GO:0010468">
    <property type="term" value="P:regulation of gene expression"/>
    <property type="evidence" value="ECO:0007669"/>
    <property type="project" value="TreeGrafter"/>
</dbReference>
<feature type="repeat" description="ANK" evidence="3">
    <location>
        <begin position="362"/>
        <end position="394"/>
    </location>
</feature>
<dbReference type="SUPFAM" id="SSF48403">
    <property type="entry name" value="Ankyrin repeat"/>
    <property type="match status" value="1"/>
</dbReference>
<gene>
    <name evidence="5" type="ORF">PHJA_001829000</name>
</gene>
<accession>A0A830CCI2</accession>
<dbReference type="Gene3D" id="2.60.40.10">
    <property type="entry name" value="Immunoglobulins"/>
    <property type="match status" value="1"/>
</dbReference>
<evidence type="ECO:0000259" key="4">
    <source>
        <dbReference type="PROSITE" id="PS50202"/>
    </source>
</evidence>
<dbReference type="InterPro" id="IPR013783">
    <property type="entry name" value="Ig-like_fold"/>
</dbReference>
<dbReference type="EMBL" id="BMAC01000458">
    <property type="protein sequence ID" value="GFP96849.1"/>
    <property type="molecule type" value="Genomic_DNA"/>
</dbReference>
<dbReference type="AlphaFoldDB" id="A0A830CCI2"/>
<dbReference type="OrthoDB" id="194358at2759"/>
<evidence type="ECO:0000256" key="2">
    <source>
        <dbReference type="ARBA" id="ARBA00023043"/>
    </source>
</evidence>
<dbReference type="InterPro" id="IPR000535">
    <property type="entry name" value="MSP_dom"/>
</dbReference>
<protein>
    <submittedName>
        <fullName evidence="5">Ankyrin repeat domain-containing protein 50</fullName>
    </submittedName>
</protein>
<feature type="domain" description="MSP" evidence="4">
    <location>
        <begin position="1"/>
        <end position="133"/>
    </location>
</feature>
<evidence type="ECO:0000313" key="5">
    <source>
        <dbReference type="EMBL" id="GFP96849.1"/>
    </source>
</evidence>
<dbReference type="PROSITE" id="PS50202">
    <property type="entry name" value="MSP"/>
    <property type="match status" value="1"/>
</dbReference>
<dbReference type="PANTHER" id="PTHR24124:SF14">
    <property type="entry name" value="CHROMOSOME UNDETERMINED SCAFFOLD_25, WHOLE GENOME SHOTGUN SEQUENCE"/>
    <property type="match status" value="1"/>
</dbReference>
<dbReference type="GO" id="GO:0005634">
    <property type="term" value="C:nucleus"/>
    <property type="evidence" value="ECO:0007669"/>
    <property type="project" value="TreeGrafter"/>
</dbReference>
<organism evidence="5 6">
    <name type="scientific">Phtheirospermum japonicum</name>
    <dbReference type="NCBI Taxonomy" id="374723"/>
    <lineage>
        <taxon>Eukaryota</taxon>
        <taxon>Viridiplantae</taxon>
        <taxon>Streptophyta</taxon>
        <taxon>Embryophyta</taxon>
        <taxon>Tracheophyta</taxon>
        <taxon>Spermatophyta</taxon>
        <taxon>Magnoliopsida</taxon>
        <taxon>eudicotyledons</taxon>
        <taxon>Gunneridae</taxon>
        <taxon>Pentapetalae</taxon>
        <taxon>asterids</taxon>
        <taxon>lamiids</taxon>
        <taxon>Lamiales</taxon>
        <taxon>Orobanchaceae</taxon>
        <taxon>Orobanchaceae incertae sedis</taxon>
        <taxon>Phtheirospermum</taxon>
    </lineage>
</organism>
<dbReference type="Proteomes" id="UP000653305">
    <property type="component" value="Unassembled WGS sequence"/>
</dbReference>
<dbReference type="Pfam" id="PF00023">
    <property type="entry name" value="Ank"/>
    <property type="match status" value="1"/>
</dbReference>
<feature type="repeat" description="ANK" evidence="3">
    <location>
        <begin position="274"/>
        <end position="306"/>
    </location>
</feature>
<dbReference type="Pfam" id="PF00635">
    <property type="entry name" value="Motile_Sperm"/>
    <property type="match status" value="1"/>
</dbReference>
<name>A0A830CCI2_9LAMI</name>
<proteinExistence type="predicted"/>
<dbReference type="PANTHER" id="PTHR24124">
    <property type="entry name" value="ANKYRIN REPEAT FAMILY A"/>
    <property type="match status" value="1"/>
</dbReference>
<dbReference type="Pfam" id="PF12796">
    <property type="entry name" value="Ank_2"/>
    <property type="match status" value="2"/>
</dbReference>
<comment type="caution">
    <text evidence="5">The sequence shown here is derived from an EMBL/GenBank/DDBJ whole genome shotgun (WGS) entry which is preliminary data.</text>
</comment>
<dbReference type="SMART" id="SM00248">
    <property type="entry name" value="ANK"/>
    <property type="match status" value="7"/>
</dbReference>
<dbReference type="PRINTS" id="PR01415">
    <property type="entry name" value="ANKYRIN"/>
</dbReference>
<keyword evidence="2 3" id="KW-0040">ANK repeat</keyword>
<dbReference type="PROSITE" id="PS50088">
    <property type="entry name" value="ANK_REPEAT"/>
    <property type="match status" value="6"/>
</dbReference>
<evidence type="ECO:0000256" key="1">
    <source>
        <dbReference type="ARBA" id="ARBA00022737"/>
    </source>
</evidence>